<dbReference type="WBParaSite" id="ES5_v2.g10350.t1">
    <property type="protein sequence ID" value="ES5_v2.g10350.t1"/>
    <property type="gene ID" value="ES5_v2.g10350"/>
</dbReference>
<sequence length="152" mass="17292">MERLRISTLMRLIKDPAWNGVWLTTFSEYLTRDDFNCVFGLEKEHGETDFPELLDSPTPTVSQKIENIVENAGIDLDRNYYALKEALKAFEKLPNLNEKDLKTYAKLNNLVNGYGKAISLSKPDAALEIQQPCHAFSAPYDHSAIPEDDEEI</sequence>
<reference evidence="2" key="1">
    <citation type="submission" date="2022-11" db="UniProtKB">
        <authorList>
            <consortium name="WormBaseParasite"/>
        </authorList>
    </citation>
    <scope>IDENTIFICATION</scope>
</reference>
<accession>A0AC34F022</accession>
<name>A0AC34F022_9BILA</name>
<evidence type="ECO:0000313" key="2">
    <source>
        <dbReference type="WBParaSite" id="ES5_v2.g10350.t1"/>
    </source>
</evidence>
<protein>
    <submittedName>
        <fullName evidence="2">Uncharacterized protein</fullName>
    </submittedName>
</protein>
<dbReference type="Proteomes" id="UP000887579">
    <property type="component" value="Unplaced"/>
</dbReference>
<evidence type="ECO:0000313" key="1">
    <source>
        <dbReference type="Proteomes" id="UP000887579"/>
    </source>
</evidence>
<organism evidence="1 2">
    <name type="scientific">Panagrolaimus sp. ES5</name>
    <dbReference type="NCBI Taxonomy" id="591445"/>
    <lineage>
        <taxon>Eukaryota</taxon>
        <taxon>Metazoa</taxon>
        <taxon>Ecdysozoa</taxon>
        <taxon>Nematoda</taxon>
        <taxon>Chromadorea</taxon>
        <taxon>Rhabditida</taxon>
        <taxon>Tylenchina</taxon>
        <taxon>Panagrolaimomorpha</taxon>
        <taxon>Panagrolaimoidea</taxon>
        <taxon>Panagrolaimidae</taxon>
        <taxon>Panagrolaimus</taxon>
    </lineage>
</organism>
<proteinExistence type="predicted"/>